<dbReference type="Proteomes" id="UP000663828">
    <property type="component" value="Unassembled WGS sequence"/>
</dbReference>
<accession>A0A815LQR8</accession>
<reference evidence="2" key="1">
    <citation type="submission" date="2021-02" db="EMBL/GenBank/DDBJ databases">
        <authorList>
            <person name="Nowell W R."/>
        </authorList>
    </citation>
    <scope>NUCLEOTIDE SEQUENCE</scope>
</reference>
<dbReference type="AlphaFoldDB" id="A0A815LQR8"/>
<keyword evidence="3" id="KW-1185">Reference proteome</keyword>
<comment type="caution">
    <text evidence="2">The sequence shown here is derived from an EMBL/GenBank/DDBJ whole genome shotgun (WGS) entry which is preliminary data.</text>
</comment>
<dbReference type="EMBL" id="CAJNOR010003430">
    <property type="protein sequence ID" value="CAF1413202.1"/>
    <property type="molecule type" value="Genomic_DNA"/>
</dbReference>
<organism evidence="2 3">
    <name type="scientific">Adineta ricciae</name>
    <name type="common">Rotifer</name>
    <dbReference type="NCBI Taxonomy" id="249248"/>
    <lineage>
        <taxon>Eukaryota</taxon>
        <taxon>Metazoa</taxon>
        <taxon>Spiralia</taxon>
        <taxon>Gnathifera</taxon>
        <taxon>Rotifera</taxon>
        <taxon>Eurotatoria</taxon>
        <taxon>Bdelloidea</taxon>
        <taxon>Adinetida</taxon>
        <taxon>Adinetidae</taxon>
        <taxon>Adineta</taxon>
    </lineage>
</organism>
<sequence length="409" mass="47226">MISDEIRGVASLAAPEKIKQPLCHGNSCPRCGKCCDWLYDGNFDRDFQRYRANLGYDVLNGNRWHRRANGPSITCSYWFDSHFGSEERTPKELPASSSLTYVQEIKIADQLFNVFEPIWTSTSYNEKNEIILDHNTMDNEIEECEEDLDYEAKDEENPVFESFSLSYMKRALDYYDAINTKTGKRSHTWRNVRNKFRRIKDQSYMSRFRDYIEERGTKKQKVDSVGDYDYNNFDRARDLLCAVHDIDFKRWAVVTKREIVNEAEIQKSADQFVSEVKSLLPYYNEDSVLNTDQAELQRQFPSTQTFSYQGEKTILATVRSVNATTHSYTVQPTIIMSGKIFGPVYICLKEVNGRVSDNIKANLPQLKNIAVTCGASGKLTTSLVKYWRNECLIPSLTSQPVLLLSDSWS</sequence>
<dbReference type="EMBL" id="CAJNOJ010000315">
    <property type="protein sequence ID" value="CAF1393570.1"/>
    <property type="molecule type" value="Genomic_DNA"/>
</dbReference>
<proteinExistence type="predicted"/>
<evidence type="ECO:0000313" key="3">
    <source>
        <dbReference type="Proteomes" id="UP000663828"/>
    </source>
</evidence>
<dbReference type="Proteomes" id="UP000663852">
    <property type="component" value="Unassembled WGS sequence"/>
</dbReference>
<evidence type="ECO:0000313" key="1">
    <source>
        <dbReference type="EMBL" id="CAF1393570.1"/>
    </source>
</evidence>
<name>A0A815LQR8_ADIRI</name>
<gene>
    <name evidence="1" type="ORF">EDS130_LOCUS35608</name>
    <name evidence="2" type="ORF">XAT740_LOCUS34790</name>
</gene>
<evidence type="ECO:0000313" key="2">
    <source>
        <dbReference type="EMBL" id="CAF1413202.1"/>
    </source>
</evidence>
<protein>
    <submittedName>
        <fullName evidence="2">Uncharacterized protein</fullName>
    </submittedName>
</protein>